<accession>A0ABS0QIE0</accession>
<dbReference type="Pfam" id="PF05402">
    <property type="entry name" value="PqqD"/>
    <property type="match status" value="1"/>
</dbReference>
<evidence type="ECO:0000313" key="2">
    <source>
        <dbReference type="Proteomes" id="UP000641910"/>
    </source>
</evidence>
<dbReference type="InterPro" id="IPR008792">
    <property type="entry name" value="PQQD"/>
</dbReference>
<evidence type="ECO:0000313" key="1">
    <source>
        <dbReference type="EMBL" id="MBH8589051.1"/>
    </source>
</evidence>
<sequence length="123" mass="14391">MMKKKRENLLELIPCLKPHLSLQPAREDKELVFVVIPRTSWIERFSIRFLKQPEAIKVKLDELGSFVIRLCDGRHTVDEIQKKLESEFGEKAEPVLPRLATFLQMMEENGWIRLEKSGEKKGC</sequence>
<dbReference type="Proteomes" id="UP000641910">
    <property type="component" value="Unassembled WGS sequence"/>
</dbReference>
<dbReference type="InterPro" id="IPR041881">
    <property type="entry name" value="PqqD_sf"/>
</dbReference>
<keyword evidence="2" id="KW-1185">Reference proteome</keyword>
<gene>
    <name evidence="1" type="ORF">I8U22_09560</name>
</gene>
<organism evidence="1 2">
    <name type="scientific">Thermoactinomyces vulgaris</name>
    <dbReference type="NCBI Taxonomy" id="2026"/>
    <lineage>
        <taxon>Bacteria</taxon>
        <taxon>Bacillati</taxon>
        <taxon>Bacillota</taxon>
        <taxon>Bacilli</taxon>
        <taxon>Bacillales</taxon>
        <taxon>Thermoactinomycetaceae</taxon>
        <taxon>Thermoactinomyces</taxon>
    </lineage>
</organism>
<dbReference type="EMBL" id="JAECVU010000005">
    <property type="protein sequence ID" value="MBH8589051.1"/>
    <property type="molecule type" value="Genomic_DNA"/>
</dbReference>
<reference evidence="1 2" key="1">
    <citation type="submission" date="2020-12" db="EMBL/GenBank/DDBJ databases">
        <title>WGS of Thermoactinomyces spp.</title>
        <authorList>
            <person name="Cheng K."/>
        </authorList>
    </citation>
    <scope>NUCLEOTIDE SEQUENCE [LARGE SCALE GENOMIC DNA]</scope>
    <source>
        <strain evidence="2">CICC 10650\ACCC 41061</strain>
    </source>
</reference>
<protein>
    <submittedName>
        <fullName evidence="1">PqqD family protein</fullName>
    </submittedName>
</protein>
<dbReference type="Gene3D" id="1.10.10.1150">
    <property type="entry name" value="Coenzyme PQQ synthesis protein D (PqqD)"/>
    <property type="match status" value="1"/>
</dbReference>
<name>A0ABS0QIE0_THEVU</name>
<proteinExistence type="predicted"/>
<comment type="caution">
    <text evidence="1">The sequence shown here is derived from an EMBL/GenBank/DDBJ whole genome shotgun (WGS) entry which is preliminary data.</text>
</comment>